<dbReference type="AlphaFoldDB" id="A0A0P1GDC5"/>
<dbReference type="Proteomes" id="UP000051887">
    <property type="component" value="Unassembled WGS sequence"/>
</dbReference>
<evidence type="ECO:0000313" key="3">
    <source>
        <dbReference type="EMBL" id="CUH72683.1"/>
    </source>
</evidence>
<reference evidence="2 4" key="2">
    <citation type="submission" date="2015-09" db="EMBL/GenBank/DDBJ databases">
        <authorList>
            <person name="Rodrigo-Torres L."/>
            <person name="Arahal D.R."/>
        </authorList>
    </citation>
    <scope>NUCLEOTIDE SEQUENCE [LARGE SCALE GENOMIC DNA]</scope>
    <source>
        <strain evidence="2 4">CECT 5118</strain>
    </source>
</reference>
<dbReference type="Pfam" id="PF10658">
    <property type="entry name" value="DUF2484"/>
    <property type="match status" value="1"/>
</dbReference>
<evidence type="ECO:0000313" key="2">
    <source>
        <dbReference type="EMBL" id="CUH63785.1"/>
    </source>
</evidence>
<gene>
    <name evidence="2" type="ORF">TL5118_00612</name>
    <name evidence="3" type="ORF">TL5120_02480</name>
</gene>
<proteinExistence type="predicted"/>
<keyword evidence="1" id="KW-0812">Transmembrane</keyword>
<evidence type="ECO:0000256" key="1">
    <source>
        <dbReference type="SAM" id="Phobius"/>
    </source>
</evidence>
<protein>
    <recommendedName>
        <fullName evidence="6">DUF2484 family protein</fullName>
    </recommendedName>
</protein>
<accession>A0A0P1GDC5</accession>
<dbReference type="Proteomes" id="UP000051086">
    <property type="component" value="Unassembled WGS sequence"/>
</dbReference>
<organism evidence="3 5">
    <name type="scientific">Thalassovita autumnalis</name>
    <dbReference type="NCBI Taxonomy" id="2072972"/>
    <lineage>
        <taxon>Bacteria</taxon>
        <taxon>Pseudomonadati</taxon>
        <taxon>Pseudomonadota</taxon>
        <taxon>Alphaproteobacteria</taxon>
        <taxon>Rhodobacterales</taxon>
        <taxon>Roseobacteraceae</taxon>
        <taxon>Thalassovita</taxon>
    </lineage>
</organism>
<reference evidence="3 5" key="1">
    <citation type="submission" date="2015-09" db="EMBL/GenBank/DDBJ databases">
        <authorList>
            <consortium name="Swine Surveillance"/>
        </authorList>
    </citation>
    <scope>NUCLEOTIDE SEQUENCE [LARGE SCALE GENOMIC DNA]</scope>
    <source>
        <strain evidence="3 5">5120</strain>
    </source>
</reference>
<keyword evidence="1" id="KW-0472">Membrane</keyword>
<keyword evidence="1" id="KW-1133">Transmembrane helix</keyword>
<evidence type="ECO:0000313" key="5">
    <source>
        <dbReference type="Proteomes" id="UP000051887"/>
    </source>
</evidence>
<evidence type="ECO:0000313" key="4">
    <source>
        <dbReference type="Proteomes" id="UP000051086"/>
    </source>
</evidence>
<keyword evidence="4" id="KW-1185">Reference proteome</keyword>
<feature type="transmembrane region" description="Helical" evidence="1">
    <location>
        <begin position="52"/>
        <end position="73"/>
    </location>
</feature>
<dbReference type="EMBL" id="CYSC01000034">
    <property type="protein sequence ID" value="CUH72683.1"/>
    <property type="molecule type" value="Genomic_DNA"/>
</dbReference>
<dbReference type="EMBL" id="CYSB01000009">
    <property type="protein sequence ID" value="CUH63785.1"/>
    <property type="molecule type" value="Genomic_DNA"/>
</dbReference>
<dbReference type="InterPro" id="IPR018919">
    <property type="entry name" value="DUF2484"/>
</dbReference>
<name>A0A0P1GDC5_9RHOB</name>
<dbReference type="OrthoDB" id="7862849at2"/>
<sequence>MTLSILLACSWFVLANILAMMPSKRRHWPQAWVLITIGIPILGYVVYEHGPWLGLLIMAGAMSMLRWPVIHLLRRVKKMVRRHDGTA</sequence>
<dbReference type="RefSeq" id="WP_058243864.1">
    <property type="nucleotide sequence ID" value="NZ_CYSB01000009.1"/>
</dbReference>
<evidence type="ECO:0008006" key="6">
    <source>
        <dbReference type="Google" id="ProtNLM"/>
    </source>
</evidence>